<dbReference type="PANTHER" id="PTHR33244">
    <property type="entry name" value="INTEGRASE CATALYTIC DOMAIN-CONTAINING PROTEIN-RELATED"/>
    <property type="match status" value="1"/>
</dbReference>
<reference evidence="2 3" key="1">
    <citation type="journal article" date="2023" name="Arcadia Sci">
        <title>De novo assembly of a long-read Amblyomma americanum tick genome.</title>
        <authorList>
            <person name="Chou S."/>
            <person name="Poskanzer K.E."/>
            <person name="Rollins M."/>
            <person name="Thuy-Boun P.S."/>
        </authorList>
    </citation>
    <scope>NUCLEOTIDE SEQUENCE [LARGE SCALE GENOMIC DNA]</scope>
    <source>
        <strain evidence="2">F_SG_1</strain>
        <tissue evidence="2">Salivary glands</tissue>
    </source>
</reference>
<evidence type="ECO:0008006" key="4">
    <source>
        <dbReference type="Google" id="ProtNLM"/>
    </source>
</evidence>
<accession>A0AAQ4E939</accession>
<name>A0AAQ4E939_AMBAM</name>
<feature type="compositionally biased region" description="Polar residues" evidence="1">
    <location>
        <begin position="186"/>
        <end position="195"/>
    </location>
</feature>
<evidence type="ECO:0000313" key="2">
    <source>
        <dbReference type="EMBL" id="KAK8771267.1"/>
    </source>
</evidence>
<organism evidence="2 3">
    <name type="scientific">Amblyomma americanum</name>
    <name type="common">Lone star tick</name>
    <dbReference type="NCBI Taxonomy" id="6943"/>
    <lineage>
        <taxon>Eukaryota</taxon>
        <taxon>Metazoa</taxon>
        <taxon>Ecdysozoa</taxon>
        <taxon>Arthropoda</taxon>
        <taxon>Chelicerata</taxon>
        <taxon>Arachnida</taxon>
        <taxon>Acari</taxon>
        <taxon>Parasitiformes</taxon>
        <taxon>Ixodida</taxon>
        <taxon>Ixodoidea</taxon>
        <taxon>Ixodidae</taxon>
        <taxon>Amblyomminae</taxon>
        <taxon>Amblyomma</taxon>
    </lineage>
</organism>
<proteinExistence type="predicted"/>
<keyword evidence="3" id="KW-1185">Reference proteome</keyword>
<evidence type="ECO:0000313" key="3">
    <source>
        <dbReference type="Proteomes" id="UP001321473"/>
    </source>
</evidence>
<dbReference type="PANTHER" id="PTHR33244:SF3">
    <property type="entry name" value="PEPTIDASE A2 DOMAIN-CONTAINING PROTEIN"/>
    <property type="match status" value="1"/>
</dbReference>
<sequence>MVRTVKDLLEKSSNLFLALLTYRDTPGVSGVSPAQLLIGRKLQTRLLGLPERLLPALPSHETFRAQDSATKVQQGKNYNFHHSASPPSPLKPGDNVWVKDIGCSDRVLSPAQRPQAYVVETPGSILQRNHRLLVRFSTGQNIPEQAAASPSKPERSQQSSSCSLPVGPLRVPSSPEMQGSPGEESLPQTQEQVRM</sequence>
<gene>
    <name evidence="2" type="ORF">V5799_025492</name>
</gene>
<comment type="caution">
    <text evidence="2">The sequence shown here is derived from an EMBL/GenBank/DDBJ whole genome shotgun (WGS) entry which is preliminary data.</text>
</comment>
<dbReference type="AlphaFoldDB" id="A0AAQ4E939"/>
<feature type="region of interest" description="Disordered" evidence="1">
    <location>
        <begin position="141"/>
        <end position="195"/>
    </location>
</feature>
<dbReference type="EMBL" id="JARKHS020019961">
    <property type="protein sequence ID" value="KAK8771267.1"/>
    <property type="molecule type" value="Genomic_DNA"/>
</dbReference>
<dbReference type="Proteomes" id="UP001321473">
    <property type="component" value="Unassembled WGS sequence"/>
</dbReference>
<evidence type="ECO:0000256" key="1">
    <source>
        <dbReference type="SAM" id="MobiDB-lite"/>
    </source>
</evidence>
<protein>
    <recommendedName>
        <fullName evidence="4">Tick transposon</fullName>
    </recommendedName>
</protein>